<evidence type="ECO:0000313" key="1">
    <source>
        <dbReference type="EMBL" id="QDL54297.1"/>
    </source>
</evidence>
<gene>
    <name evidence="1" type="ORF">EXZ61_09020</name>
</gene>
<dbReference type="AlphaFoldDB" id="A0A515ENQ0"/>
<dbReference type="RefSeq" id="WP_142811083.1">
    <property type="nucleotide sequence ID" value="NZ_CP036282.1"/>
</dbReference>
<name>A0A515ENQ0_9BURK</name>
<proteinExistence type="predicted"/>
<evidence type="ECO:0000313" key="2">
    <source>
        <dbReference type="Proteomes" id="UP000317365"/>
    </source>
</evidence>
<keyword evidence="2" id="KW-1185">Reference proteome</keyword>
<dbReference type="Pfam" id="PF20102">
    <property type="entry name" value="DUF6492"/>
    <property type="match status" value="1"/>
</dbReference>
<dbReference type="KEGG" id="rhg:EXZ61_09020"/>
<reference evidence="2" key="1">
    <citation type="submission" date="2019-02" db="EMBL/GenBank/DDBJ databases">
        <title>Complete genome sequence of Rhodoferax sp. Gr-4.</title>
        <authorList>
            <person name="Jin L."/>
        </authorList>
    </citation>
    <scope>NUCLEOTIDE SEQUENCE [LARGE SCALE GENOMIC DNA]</scope>
    <source>
        <strain evidence="2">Gr-4</strain>
    </source>
</reference>
<dbReference type="InterPro" id="IPR045499">
    <property type="entry name" value="DUF6492"/>
</dbReference>
<accession>A0A515ENQ0</accession>
<sequence length="295" mass="34836">MNSFVLYCKSYRTDLNRVVRLTHSIREYNRDNIPFYVSVPQLDLALFQEHLQGLNVNLLTDESIITCNPDIDPVKLARIPGNLSQQIVKSEFWRKGVCVSYMCLDSDCIFIRPFHLHEFITADGTPYTIMDEGRDLLYPVLAKRKAKVLEDFQRESLGVQLEFGRRGKHYNFGPNCPIWDKRVWESLAANYAHPRGLSFLDLVLKSANEQRWYGEALLKYKSIELLPSQPFFKMYHYAWQQRFDRRLGIQEKQLERLYCGVVYQSAWEREMDWPSEGGNWLSRAGRRLRRVLNRI</sequence>
<dbReference type="Proteomes" id="UP000317365">
    <property type="component" value="Chromosome"/>
</dbReference>
<organism evidence="1 2">
    <name type="scientific">Rhodoferax aquaticus</name>
    <dbReference type="NCBI Taxonomy" id="2527691"/>
    <lineage>
        <taxon>Bacteria</taxon>
        <taxon>Pseudomonadati</taxon>
        <taxon>Pseudomonadota</taxon>
        <taxon>Betaproteobacteria</taxon>
        <taxon>Burkholderiales</taxon>
        <taxon>Comamonadaceae</taxon>
        <taxon>Rhodoferax</taxon>
    </lineage>
</organism>
<reference evidence="2" key="2">
    <citation type="journal article" date="2020" name="Int. J. Syst. Evol. Microbiol.">
        <title>Genomic insights into a novel species Rhodoferax aquaticus sp. nov., isolated from freshwater.</title>
        <authorList>
            <person name="Li T."/>
            <person name="Zhuo Y."/>
            <person name="Jin C.Z."/>
            <person name="Wu X."/>
            <person name="Ko S.R."/>
            <person name="Jin F.J."/>
            <person name="Ahn C.Y."/>
            <person name="Oh H.M."/>
            <person name="Lee H.G."/>
            <person name="Jin L."/>
        </authorList>
    </citation>
    <scope>NUCLEOTIDE SEQUENCE [LARGE SCALE GENOMIC DNA]</scope>
    <source>
        <strain evidence="2">Gr-4</strain>
    </source>
</reference>
<protein>
    <recommendedName>
        <fullName evidence="3">Glycosyl transferase</fullName>
    </recommendedName>
</protein>
<dbReference type="EMBL" id="CP036282">
    <property type="protein sequence ID" value="QDL54297.1"/>
    <property type="molecule type" value="Genomic_DNA"/>
</dbReference>
<evidence type="ECO:0008006" key="3">
    <source>
        <dbReference type="Google" id="ProtNLM"/>
    </source>
</evidence>